<keyword evidence="3" id="KW-1185">Reference proteome</keyword>
<evidence type="ECO:0000313" key="2">
    <source>
        <dbReference type="EMBL" id="RZU66957.1"/>
    </source>
</evidence>
<dbReference type="AlphaFoldDB" id="A0A4Q8AQM0"/>
<dbReference type="PANTHER" id="PTHR36456">
    <property type="entry name" value="UPF0232 PROTEIN SCO3875"/>
    <property type="match status" value="1"/>
</dbReference>
<dbReference type="EMBL" id="SHLC01000001">
    <property type="protein sequence ID" value="RZU66957.1"/>
    <property type="molecule type" value="Genomic_DNA"/>
</dbReference>
<sequence>MPDLPIVPGSPGEPADQDDAAKATVQHRSALPDETEASRVYLHLKEVFGGFPRGARLKRKKRLDPTESQAFGIGRDPKGLGDSLELLTKQLGWRAPLTQADLLNSWADIAGAETAKHSTPLGIDDGVLTVQCESTAWATQLRLMRVEIMTRIVTEFTEAGVVSIRFQGPNAPSWKKGPRSIPGRGPRDTYG</sequence>
<accession>A0A4Q8AQM0</accession>
<dbReference type="RefSeq" id="WP_130507078.1">
    <property type="nucleotide sequence ID" value="NZ_SHLC01000001.1"/>
</dbReference>
<dbReference type="OrthoDB" id="5516926at2"/>
<name>A0A4Q8AQM0_9MICO</name>
<feature type="region of interest" description="Disordered" evidence="1">
    <location>
        <begin position="167"/>
        <end position="191"/>
    </location>
</feature>
<dbReference type="Proteomes" id="UP000291483">
    <property type="component" value="Unassembled WGS sequence"/>
</dbReference>
<proteinExistence type="predicted"/>
<organism evidence="2 3">
    <name type="scientific">Microterricola gilva</name>
    <dbReference type="NCBI Taxonomy" id="393267"/>
    <lineage>
        <taxon>Bacteria</taxon>
        <taxon>Bacillati</taxon>
        <taxon>Actinomycetota</taxon>
        <taxon>Actinomycetes</taxon>
        <taxon>Micrococcales</taxon>
        <taxon>Microbacteriaceae</taxon>
        <taxon>Microterricola</taxon>
    </lineage>
</organism>
<evidence type="ECO:0000313" key="3">
    <source>
        <dbReference type="Proteomes" id="UP000291483"/>
    </source>
</evidence>
<reference evidence="2 3" key="1">
    <citation type="submission" date="2019-02" db="EMBL/GenBank/DDBJ databases">
        <title>Sequencing the genomes of 1000 actinobacteria strains.</title>
        <authorList>
            <person name="Klenk H.-P."/>
        </authorList>
    </citation>
    <scope>NUCLEOTIDE SEQUENCE [LARGE SCALE GENOMIC DNA]</scope>
    <source>
        <strain evidence="2 3">DSM 18319</strain>
    </source>
</reference>
<dbReference type="InterPro" id="IPR007922">
    <property type="entry name" value="DciA-like"/>
</dbReference>
<dbReference type="PANTHER" id="PTHR36456:SF1">
    <property type="entry name" value="UPF0232 PROTEIN SCO3875"/>
    <property type="match status" value="1"/>
</dbReference>
<feature type="region of interest" description="Disordered" evidence="1">
    <location>
        <begin position="1"/>
        <end position="20"/>
    </location>
</feature>
<gene>
    <name evidence="2" type="ORF">EV379_3332</name>
</gene>
<comment type="caution">
    <text evidence="2">The sequence shown here is derived from an EMBL/GenBank/DDBJ whole genome shotgun (WGS) entry which is preliminary data.</text>
</comment>
<evidence type="ECO:0000256" key="1">
    <source>
        <dbReference type="SAM" id="MobiDB-lite"/>
    </source>
</evidence>
<dbReference type="Pfam" id="PF05258">
    <property type="entry name" value="DciA"/>
    <property type="match status" value="1"/>
</dbReference>
<protein>
    <submittedName>
        <fullName evidence="2">Uncharacterized protein DUF721</fullName>
    </submittedName>
</protein>